<sequence>MQSYLSTLKFIKNFCYKEPNSTYQHFSNSKWKKYKKDKNIEEIIRDFFNIPAPIQGFPILYTKYSTQIVNNSYADIVGITNTTVLLPL</sequence>
<proteinExistence type="predicted"/>
<dbReference type="OrthoDB" id="10490830at2759"/>
<reference evidence="1" key="1">
    <citation type="submission" date="2022-08" db="EMBL/GenBank/DDBJ databases">
        <authorList>
            <person name="Kallberg Y."/>
            <person name="Tangrot J."/>
            <person name="Rosling A."/>
        </authorList>
    </citation>
    <scope>NUCLEOTIDE SEQUENCE</scope>
    <source>
        <strain evidence="1">Wild A</strain>
    </source>
</reference>
<evidence type="ECO:0000313" key="1">
    <source>
        <dbReference type="EMBL" id="CAI2173538.1"/>
    </source>
</evidence>
<dbReference type="EMBL" id="CAMKVN010001077">
    <property type="protein sequence ID" value="CAI2173538.1"/>
    <property type="molecule type" value="Genomic_DNA"/>
</dbReference>
<name>A0A9W4SLD4_9GLOM</name>
<dbReference type="Proteomes" id="UP001153678">
    <property type="component" value="Unassembled WGS sequence"/>
</dbReference>
<comment type="caution">
    <text evidence="1">The sequence shown here is derived from an EMBL/GenBank/DDBJ whole genome shotgun (WGS) entry which is preliminary data.</text>
</comment>
<evidence type="ECO:0000313" key="2">
    <source>
        <dbReference type="Proteomes" id="UP001153678"/>
    </source>
</evidence>
<accession>A0A9W4SLD4</accession>
<organism evidence="1 2">
    <name type="scientific">Funneliformis geosporum</name>
    <dbReference type="NCBI Taxonomy" id="1117311"/>
    <lineage>
        <taxon>Eukaryota</taxon>
        <taxon>Fungi</taxon>
        <taxon>Fungi incertae sedis</taxon>
        <taxon>Mucoromycota</taxon>
        <taxon>Glomeromycotina</taxon>
        <taxon>Glomeromycetes</taxon>
        <taxon>Glomerales</taxon>
        <taxon>Glomeraceae</taxon>
        <taxon>Funneliformis</taxon>
    </lineage>
</organism>
<protein>
    <submittedName>
        <fullName evidence="1">8328_t:CDS:1</fullName>
    </submittedName>
</protein>
<gene>
    <name evidence="1" type="ORF">FWILDA_LOCUS6135</name>
</gene>
<dbReference type="AlphaFoldDB" id="A0A9W4SLD4"/>
<keyword evidence="2" id="KW-1185">Reference proteome</keyword>